<evidence type="ECO:0000256" key="2">
    <source>
        <dbReference type="ARBA" id="ARBA00022833"/>
    </source>
</evidence>
<dbReference type="OrthoDB" id="1879366at2759"/>
<feature type="domain" description="Enoyl reductase (ER)" evidence="5">
    <location>
        <begin position="17"/>
        <end position="354"/>
    </location>
</feature>
<evidence type="ECO:0000256" key="4">
    <source>
        <dbReference type="RuleBase" id="RU361277"/>
    </source>
</evidence>
<keyword evidence="2 4" id="KW-0862">Zinc</keyword>
<dbReference type="SMART" id="SM00829">
    <property type="entry name" value="PKS_ER"/>
    <property type="match status" value="1"/>
</dbReference>
<sequence length="366" mass="38296">MSTASQQNMTAYRFRPNEDTPAVETLQIPTPSADEVLVKILAAGVCHSDLTLLNPKSQMHSALVPAGSFTMGHEAAGVIASLGSNVASTNPELPIGSYVAVYALNSCYKPSCYNCSHGMENRCGALAYGLGSDGSWAAYTAVRATCVVRVPGTPAQIASGVASTATDAILTPYHAMKTCCGVRPEHTVLCVGIGGLGLNAVAIAKRCLGARRVIACDTREVALRLAQEAGADCGATPDSLPGMLADRQLVVDFALDFVGTQATYELCFSAIRCGGTIHVAGIAAPTLSIPPLKAMTKELTFKTSYWGTKRELVEVLQAIADGQLNPKVEMRPMGEVGQVLEDMRNGKLTSRVALYPPAASSTTVSL</sequence>
<dbReference type="InterPro" id="IPR036291">
    <property type="entry name" value="NAD(P)-bd_dom_sf"/>
</dbReference>
<dbReference type="Pfam" id="PF08240">
    <property type="entry name" value="ADH_N"/>
    <property type="match status" value="1"/>
</dbReference>
<protein>
    <recommendedName>
        <fullName evidence="5">Enoyl reductase (ER) domain-containing protein</fullName>
    </recommendedName>
</protein>
<dbReference type="InterPro" id="IPR013154">
    <property type="entry name" value="ADH-like_N"/>
</dbReference>
<dbReference type="GO" id="GO:0016491">
    <property type="term" value="F:oxidoreductase activity"/>
    <property type="evidence" value="ECO:0007669"/>
    <property type="project" value="UniProtKB-KW"/>
</dbReference>
<organism evidence="6 7">
    <name type="scientific">Phlebiopsis gigantea (strain 11061_1 CR5-6)</name>
    <name type="common">White-rot fungus</name>
    <name type="synonym">Peniophora gigantea</name>
    <dbReference type="NCBI Taxonomy" id="745531"/>
    <lineage>
        <taxon>Eukaryota</taxon>
        <taxon>Fungi</taxon>
        <taxon>Dikarya</taxon>
        <taxon>Basidiomycota</taxon>
        <taxon>Agaricomycotina</taxon>
        <taxon>Agaricomycetes</taxon>
        <taxon>Polyporales</taxon>
        <taxon>Phanerochaetaceae</taxon>
        <taxon>Phlebiopsis</taxon>
    </lineage>
</organism>
<dbReference type="InterPro" id="IPR020843">
    <property type="entry name" value="ER"/>
</dbReference>
<gene>
    <name evidence="6" type="ORF">PHLGIDRAFT_111583</name>
</gene>
<evidence type="ECO:0000259" key="5">
    <source>
        <dbReference type="SMART" id="SM00829"/>
    </source>
</evidence>
<dbReference type="STRING" id="745531.A0A0C3NE40"/>
<dbReference type="PANTHER" id="PTHR43401">
    <property type="entry name" value="L-THREONINE 3-DEHYDROGENASE"/>
    <property type="match status" value="1"/>
</dbReference>
<dbReference type="Proteomes" id="UP000053257">
    <property type="component" value="Unassembled WGS sequence"/>
</dbReference>
<dbReference type="SUPFAM" id="SSF51735">
    <property type="entry name" value="NAD(P)-binding Rossmann-fold domains"/>
    <property type="match status" value="1"/>
</dbReference>
<keyword evidence="3" id="KW-0560">Oxidoreductase</keyword>
<keyword evidence="1 4" id="KW-0479">Metal-binding</keyword>
<dbReference type="Gene3D" id="3.40.50.720">
    <property type="entry name" value="NAD(P)-binding Rossmann-like Domain"/>
    <property type="match status" value="1"/>
</dbReference>
<dbReference type="InterPro" id="IPR011032">
    <property type="entry name" value="GroES-like_sf"/>
</dbReference>
<dbReference type="EMBL" id="KN840649">
    <property type="protein sequence ID" value="KIP02859.1"/>
    <property type="molecule type" value="Genomic_DNA"/>
</dbReference>
<name>A0A0C3NE40_PHLG1</name>
<dbReference type="InterPro" id="IPR002328">
    <property type="entry name" value="ADH_Zn_CS"/>
</dbReference>
<dbReference type="GO" id="GO:0008270">
    <property type="term" value="F:zinc ion binding"/>
    <property type="evidence" value="ECO:0007669"/>
    <property type="project" value="InterPro"/>
</dbReference>
<proteinExistence type="inferred from homology"/>
<dbReference type="CDD" id="cd08254">
    <property type="entry name" value="hydroxyacyl_CoA_DH"/>
    <property type="match status" value="1"/>
</dbReference>
<evidence type="ECO:0000313" key="7">
    <source>
        <dbReference type="Proteomes" id="UP000053257"/>
    </source>
</evidence>
<evidence type="ECO:0000256" key="1">
    <source>
        <dbReference type="ARBA" id="ARBA00022723"/>
    </source>
</evidence>
<dbReference type="PANTHER" id="PTHR43401:SF4">
    <property type="entry name" value="D-ARABINOSE 1-DEHYDROGENASE (NADP(+))"/>
    <property type="match status" value="1"/>
</dbReference>
<comment type="similarity">
    <text evidence="4">Belongs to the zinc-containing alcohol dehydrogenase family.</text>
</comment>
<dbReference type="InterPro" id="IPR013149">
    <property type="entry name" value="ADH-like_C"/>
</dbReference>
<comment type="cofactor">
    <cofactor evidence="4">
        <name>Zn(2+)</name>
        <dbReference type="ChEBI" id="CHEBI:29105"/>
    </cofactor>
</comment>
<dbReference type="SUPFAM" id="SSF50129">
    <property type="entry name" value="GroES-like"/>
    <property type="match status" value="1"/>
</dbReference>
<dbReference type="PROSITE" id="PS00059">
    <property type="entry name" value="ADH_ZINC"/>
    <property type="match status" value="1"/>
</dbReference>
<dbReference type="InterPro" id="IPR050129">
    <property type="entry name" value="Zn_alcohol_dh"/>
</dbReference>
<dbReference type="Gene3D" id="3.90.180.10">
    <property type="entry name" value="Medium-chain alcohol dehydrogenases, catalytic domain"/>
    <property type="match status" value="1"/>
</dbReference>
<accession>A0A0C3NE40</accession>
<dbReference type="Pfam" id="PF00107">
    <property type="entry name" value="ADH_zinc_N"/>
    <property type="match status" value="1"/>
</dbReference>
<keyword evidence="7" id="KW-1185">Reference proteome</keyword>
<reference evidence="6 7" key="1">
    <citation type="journal article" date="2014" name="PLoS Genet.">
        <title>Analysis of the Phlebiopsis gigantea genome, transcriptome and secretome provides insight into its pioneer colonization strategies of wood.</title>
        <authorList>
            <person name="Hori C."/>
            <person name="Ishida T."/>
            <person name="Igarashi K."/>
            <person name="Samejima M."/>
            <person name="Suzuki H."/>
            <person name="Master E."/>
            <person name="Ferreira P."/>
            <person name="Ruiz-Duenas F.J."/>
            <person name="Held B."/>
            <person name="Canessa P."/>
            <person name="Larrondo L.F."/>
            <person name="Schmoll M."/>
            <person name="Druzhinina I.S."/>
            <person name="Kubicek C.P."/>
            <person name="Gaskell J.A."/>
            <person name="Kersten P."/>
            <person name="St John F."/>
            <person name="Glasner J."/>
            <person name="Sabat G."/>
            <person name="Splinter BonDurant S."/>
            <person name="Syed K."/>
            <person name="Yadav J."/>
            <person name="Mgbeahuruike A.C."/>
            <person name="Kovalchuk A."/>
            <person name="Asiegbu F.O."/>
            <person name="Lackner G."/>
            <person name="Hoffmeister D."/>
            <person name="Rencoret J."/>
            <person name="Gutierrez A."/>
            <person name="Sun H."/>
            <person name="Lindquist E."/>
            <person name="Barry K."/>
            <person name="Riley R."/>
            <person name="Grigoriev I.V."/>
            <person name="Henrissat B."/>
            <person name="Kues U."/>
            <person name="Berka R.M."/>
            <person name="Martinez A.T."/>
            <person name="Covert S.F."/>
            <person name="Blanchette R.A."/>
            <person name="Cullen D."/>
        </authorList>
    </citation>
    <scope>NUCLEOTIDE SEQUENCE [LARGE SCALE GENOMIC DNA]</scope>
    <source>
        <strain evidence="6 7">11061_1 CR5-6</strain>
    </source>
</reference>
<dbReference type="AlphaFoldDB" id="A0A0C3NE40"/>
<evidence type="ECO:0000313" key="6">
    <source>
        <dbReference type="EMBL" id="KIP02859.1"/>
    </source>
</evidence>
<evidence type="ECO:0000256" key="3">
    <source>
        <dbReference type="ARBA" id="ARBA00023002"/>
    </source>
</evidence>
<dbReference type="HOGENOM" id="CLU_026673_11_2_1"/>